<dbReference type="Pfam" id="PF00069">
    <property type="entry name" value="Pkinase"/>
    <property type="match status" value="1"/>
</dbReference>
<dbReference type="PANTHER" id="PTHR23257">
    <property type="entry name" value="SERINE-THREONINE PROTEIN KINASE"/>
    <property type="match status" value="1"/>
</dbReference>
<proteinExistence type="predicted"/>
<reference evidence="2" key="1">
    <citation type="submission" date="2022-10" db="EMBL/GenBank/DDBJ databases">
        <title>Tapping the CABI collections for fungal endophytes: first genome assemblies for Collariella, Neodidymelliopsis, Ascochyta clinopodiicola, Didymella pomorum, Didymosphaeria variabile, Neocosmospora piperis and Neocucurbitaria cava.</title>
        <authorList>
            <person name="Hill R."/>
        </authorList>
    </citation>
    <scope>NUCLEOTIDE SEQUENCE</scope>
    <source>
        <strain evidence="2">IMI 366586</strain>
    </source>
</reference>
<dbReference type="OrthoDB" id="5106064at2759"/>
<dbReference type="Gene3D" id="1.10.510.10">
    <property type="entry name" value="Transferase(Phosphotransferase) domain 1"/>
    <property type="match status" value="1"/>
</dbReference>
<dbReference type="Proteomes" id="UP001140502">
    <property type="component" value="Unassembled WGS sequence"/>
</dbReference>
<evidence type="ECO:0000313" key="2">
    <source>
        <dbReference type="EMBL" id="KAJ4309384.1"/>
    </source>
</evidence>
<comment type="caution">
    <text evidence="2">The sequence shown here is derived from an EMBL/GenBank/DDBJ whole genome shotgun (WGS) entry which is preliminary data.</text>
</comment>
<dbReference type="AlphaFoldDB" id="A0A9W8W497"/>
<gene>
    <name evidence="2" type="ORF">N0V84_011532</name>
</gene>
<dbReference type="GO" id="GO:0007165">
    <property type="term" value="P:signal transduction"/>
    <property type="evidence" value="ECO:0007669"/>
    <property type="project" value="TreeGrafter"/>
</dbReference>
<sequence length="587" mass="65941">MNDVDELLPDTRKLPDLVAVKIPRADADLNSPRSRKVWSSMAMELQILRNTFIHSHPNIVQLLGVCWKSIKDGVLMPSFVLEAAEIDLEKYLSTPKAVDYRKILGLAVDIVTGVRALHDIGIIHGDIKPANVLIFKDPQLTYIAKIADFGSSLLQSDLKAPVRLSFGSEFWQAPECREHLDAEQLAKADVYSVGLVLWRLLGGDLMFASLDAVKDAGLTRDAFFELMKRNDANRIIGLAYRSLKALDGILTPREDVGPSRSMYSIKEIVEGLANTILKALIEPRSRFNIKSLLENTRIIMHQYLIWEEFRSIFAKGFLENGPIPLNPQEQDIWLQPSLDEPTEDDVNRVLGLGKSLAWIDQSFKRMRLGGSAADMGGFDNVPQDIAATHVGETWKRWRQLRDPKPDAALSLRQGGAADCSMGTLRTLPPTVIGSVMRQVKRVAQDPKEEKSRRTEAAWQYAMFYLRIIQLDPKSQATIDESLSLLLEAAEGGHACARGIVSHLYEALDREFPKSREVDLEWLREGICNGSETAKQRLSSLNPELFAQATILLRTKYSGIGLETPPQYYDQRTLMKDWLCFYARAPTV</sequence>
<dbReference type="InterPro" id="IPR050167">
    <property type="entry name" value="Ser_Thr_protein_kinase"/>
</dbReference>
<feature type="domain" description="Protein kinase" evidence="1">
    <location>
        <begin position="1"/>
        <end position="304"/>
    </location>
</feature>
<dbReference type="SUPFAM" id="SSF56112">
    <property type="entry name" value="Protein kinase-like (PK-like)"/>
    <property type="match status" value="1"/>
</dbReference>
<evidence type="ECO:0000259" key="1">
    <source>
        <dbReference type="PROSITE" id="PS50011"/>
    </source>
</evidence>
<accession>A0A9W8W497</accession>
<name>A0A9W8W497_9HYPO</name>
<dbReference type="PROSITE" id="PS50011">
    <property type="entry name" value="PROTEIN_KINASE_DOM"/>
    <property type="match status" value="1"/>
</dbReference>
<dbReference type="InterPro" id="IPR000719">
    <property type="entry name" value="Prot_kinase_dom"/>
</dbReference>
<organism evidence="2 3">
    <name type="scientific">Fusarium piperis</name>
    <dbReference type="NCBI Taxonomy" id="1435070"/>
    <lineage>
        <taxon>Eukaryota</taxon>
        <taxon>Fungi</taxon>
        <taxon>Dikarya</taxon>
        <taxon>Ascomycota</taxon>
        <taxon>Pezizomycotina</taxon>
        <taxon>Sordariomycetes</taxon>
        <taxon>Hypocreomycetidae</taxon>
        <taxon>Hypocreales</taxon>
        <taxon>Nectriaceae</taxon>
        <taxon>Fusarium</taxon>
        <taxon>Fusarium solani species complex</taxon>
    </lineage>
</organism>
<dbReference type="InterPro" id="IPR011009">
    <property type="entry name" value="Kinase-like_dom_sf"/>
</dbReference>
<dbReference type="GO" id="GO:0004672">
    <property type="term" value="F:protein kinase activity"/>
    <property type="evidence" value="ECO:0007669"/>
    <property type="project" value="InterPro"/>
</dbReference>
<dbReference type="PROSITE" id="PS00108">
    <property type="entry name" value="PROTEIN_KINASE_ST"/>
    <property type="match status" value="1"/>
</dbReference>
<dbReference type="PANTHER" id="PTHR23257:SF706">
    <property type="entry name" value="PROTO-ONCOGENE SERINE_THREONINE-PROTEIN KINASE MOS"/>
    <property type="match status" value="1"/>
</dbReference>
<keyword evidence="3" id="KW-1185">Reference proteome</keyword>
<dbReference type="GO" id="GO:0005737">
    <property type="term" value="C:cytoplasm"/>
    <property type="evidence" value="ECO:0007669"/>
    <property type="project" value="TreeGrafter"/>
</dbReference>
<evidence type="ECO:0000313" key="3">
    <source>
        <dbReference type="Proteomes" id="UP001140502"/>
    </source>
</evidence>
<dbReference type="EMBL" id="JAPEUR010000439">
    <property type="protein sequence ID" value="KAJ4309384.1"/>
    <property type="molecule type" value="Genomic_DNA"/>
</dbReference>
<dbReference type="GO" id="GO:0005524">
    <property type="term" value="F:ATP binding"/>
    <property type="evidence" value="ECO:0007669"/>
    <property type="project" value="InterPro"/>
</dbReference>
<dbReference type="SMART" id="SM00220">
    <property type="entry name" value="S_TKc"/>
    <property type="match status" value="1"/>
</dbReference>
<dbReference type="InterPro" id="IPR008271">
    <property type="entry name" value="Ser/Thr_kinase_AS"/>
</dbReference>
<protein>
    <recommendedName>
        <fullName evidence="1">Protein kinase domain-containing protein</fullName>
    </recommendedName>
</protein>